<name>A0A1M3L5I5_9BACT</name>
<feature type="domain" description="Peptidase M3A/M3B catalytic" evidence="7">
    <location>
        <begin position="198"/>
        <end position="573"/>
    </location>
</feature>
<comment type="cofactor">
    <cofactor evidence="6">
        <name>Zn(2+)</name>
        <dbReference type="ChEBI" id="CHEBI:29105"/>
    </cofactor>
    <text evidence="6">Binds 1 zinc ion.</text>
</comment>
<feature type="domain" description="Oligopeptidase F N-terminal" evidence="8">
    <location>
        <begin position="117"/>
        <end position="177"/>
    </location>
</feature>
<accession>A0A1M3L5I5</accession>
<evidence type="ECO:0000256" key="3">
    <source>
        <dbReference type="ARBA" id="ARBA00022801"/>
    </source>
</evidence>
<evidence type="ECO:0000256" key="5">
    <source>
        <dbReference type="ARBA" id="ARBA00023049"/>
    </source>
</evidence>
<dbReference type="PANTHER" id="PTHR11804:SF5">
    <property type="entry name" value="OLIGOENDOPEPTIDASE F"/>
    <property type="match status" value="1"/>
</dbReference>
<dbReference type="Pfam" id="PF01432">
    <property type="entry name" value="Peptidase_M3"/>
    <property type="match status" value="1"/>
</dbReference>
<dbReference type="AlphaFoldDB" id="A0A1M3L5I5"/>
<dbReference type="InterPro" id="IPR013647">
    <property type="entry name" value="OligopepF_N_dom"/>
</dbReference>
<dbReference type="GO" id="GO:0046872">
    <property type="term" value="F:metal ion binding"/>
    <property type="evidence" value="ECO:0007669"/>
    <property type="project" value="UniProtKB-UniRule"/>
</dbReference>
<dbReference type="Gene3D" id="1.10.1370.20">
    <property type="entry name" value="Oligoendopeptidase f, C-terminal domain"/>
    <property type="match status" value="1"/>
</dbReference>
<dbReference type="Proteomes" id="UP000184233">
    <property type="component" value="Unassembled WGS sequence"/>
</dbReference>
<keyword evidence="4 6" id="KW-0862">Zinc</keyword>
<evidence type="ECO:0000313" key="10">
    <source>
        <dbReference type="Proteomes" id="UP000184233"/>
    </source>
</evidence>
<dbReference type="InterPro" id="IPR042088">
    <property type="entry name" value="OligoPept_F_C"/>
</dbReference>
<sequence>MTTQQTGAEEVLWDLSDLYKSPADPALEHDLTTIVARADAFRTEWRGRIATASDQDIDALLRTYEELTELLDKMGSYTHLLWSTDTENPENGRLLQRVREIGTSASQLLFFVPIDFAALPTERLQALASSPLHASRAHWFERTRKYGPHMLDERLEQVLGEKALTARYAWVRLYDELQNAKVIELNGREYTESAILKLLYESDRSTRKAAAEAFSKGLADGVKTHAFIFNTVLADCASNDRMRNYPTWVSSRNLDNEVSDATVETLVSAVVDRYDLVHRFFALKKRLLGIEEMQDYDRYAPVGGDQTFWSWEDARNIVVKAYTDFHPEAGEIAAMFFDKSWIHAPVYKGKSGGAYSAGTVPSAHPYVFMNYMGTNRDVMTLAHELGHGIHQYLSRRQGILLADTPLTIAETASVFGEMVVFSMLMERTTDPQARLALLVGKIDDILATVFRQIGLNRFENAIHRARRSEGELTVDRLNELWMETQRAQFGTSVTLTENYRHWWSYISHFMHTPGYVYAYAFGELLVLALYEIYKRDGGTFPEQYMDLLRSGGSKSPEDLLSPLGLDINDPAFWNIGLSAIERLISEAEALAATQ</sequence>
<comment type="similarity">
    <text evidence="6">Belongs to the peptidase M3 family.</text>
</comment>
<keyword evidence="3 6" id="KW-0378">Hydrolase</keyword>
<dbReference type="InterPro" id="IPR045090">
    <property type="entry name" value="Pept_M3A_M3B"/>
</dbReference>
<proteinExistence type="inferred from homology"/>
<evidence type="ECO:0000256" key="2">
    <source>
        <dbReference type="ARBA" id="ARBA00022723"/>
    </source>
</evidence>
<dbReference type="Pfam" id="PF08439">
    <property type="entry name" value="Peptidase_M3_N"/>
    <property type="match status" value="1"/>
</dbReference>
<dbReference type="GO" id="GO:0004222">
    <property type="term" value="F:metalloendopeptidase activity"/>
    <property type="evidence" value="ECO:0007669"/>
    <property type="project" value="InterPro"/>
</dbReference>
<keyword evidence="5 6" id="KW-0482">Metalloprotease</keyword>
<dbReference type="STRING" id="1895771.BGO89_04430"/>
<reference evidence="9 10" key="1">
    <citation type="submission" date="2016-09" db="EMBL/GenBank/DDBJ databases">
        <title>Genome-resolved meta-omics ties microbial dynamics to process performance in biotechnology for thiocyanate degradation.</title>
        <authorList>
            <person name="Kantor R.S."/>
            <person name="Huddy R.J."/>
            <person name="Iyer R."/>
            <person name="Thomas B.C."/>
            <person name="Brown C.T."/>
            <person name="Anantharaman K."/>
            <person name="Tringe S."/>
            <person name="Hettich R.L."/>
            <person name="Harrison S.T."/>
            <person name="Banfield J.F."/>
        </authorList>
    </citation>
    <scope>NUCLEOTIDE SEQUENCE [LARGE SCALE GENOMIC DNA]</scope>
    <source>
        <strain evidence="9">59-99</strain>
    </source>
</reference>
<evidence type="ECO:0000256" key="4">
    <source>
        <dbReference type="ARBA" id="ARBA00022833"/>
    </source>
</evidence>
<dbReference type="SUPFAM" id="SSF55486">
    <property type="entry name" value="Metalloproteases ('zincins'), catalytic domain"/>
    <property type="match status" value="1"/>
</dbReference>
<evidence type="ECO:0000256" key="1">
    <source>
        <dbReference type="ARBA" id="ARBA00022670"/>
    </source>
</evidence>
<organism evidence="9 10">
    <name type="scientific">Candidatus Kapaibacterium thiocyanatum</name>
    <dbReference type="NCBI Taxonomy" id="1895771"/>
    <lineage>
        <taxon>Bacteria</taxon>
        <taxon>Pseudomonadati</taxon>
        <taxon>Candidatus Kapaibacteriota</taxon>
        <taxon>Candidatus Kapaibacteriia</taxon>
        <taxon>Candidatus Kapaibacteriales</taxon>
        <taxon>Candidatus Kapaibacteriaceae</taxon>
        <taxon>Candidatus Kapaibacterium</taxon>
    </lineage>
</organism>
<comment type="caution">
    <text evidence="9">The sequence shown here is derived from an EMBL/GenBank/DDBJ whole genome shotgun (WGS) entry which is preliminary data.</text>
</comment>
<dbReference type="GO" id="GO:0006518">
    <property type="term" value="P:peptide metabolic process"/>
    <property type="evidence" value="ECO:0007669"/>
    <property type="project" value="TreeGrafter"/>
</dbReference>
<dbReference type="InterPro" id="IPR011977">
    <property type="entry name" value="Pept_M3B_clade3"/>
</dbReference>
<keyword evidence="2 6" id="KW-0479">Metal-binding</keyword>
<dbReference type="CDD" id="cd09610">
    <property type="entry name" value="M3B_PepF"/>
    <property type="match status" value="1"/>
</dbReference>
<dbReference type="GO" id="GO:0006508">
    <property type="term" value="P:proteolysis"/>
    <property type="evidence" value="ECO:0007669"/>
    <property type="project" value="UniProtKB-KW"/>
</dbReference>
<gene>
    <name evidence="9" type="ORF">BGO89_04430</name>
</gene>
<protein>
    <submittedName>
        <fullName evidence="9">Oligoendopeptidase F</fullName>
    </submittedName>
</protein>
<dbReference type="InterPro" id="IPR001567">
    <property type="entry name" value="Pept_M3A_M3B_dom"/>
</dbReference>
<keyword evidence="1 6" id="KW-0645">Protease</keyword>
<dbReference type="Gene3D" id="1.20.140.70">
    <property type="entry name" value="Oligopeptidase f, N-terminal domain"/>
    <property type="match status" value="1"/>
</dbReference>
<evidence type="ECO:0000313" key="9">
    <source>
        <dbReference type="EMBL" id="OJX60817.1"/>
    </source>
</evidence>
<evidence type="ECO:0000259" key="7">
    <source>
        <dbReference type="Pfam" id="PF01432"/>
    </source>
</evidence>
<evidence type="ECO:0000259" key="8">
    <source>
        <dbReference type="Pfam" id="PF08439"/>
    </source>
</evidence>
<evidence type="ECO:0000256" key="6">
    <source>
        <dbReference type="RuleBase" id="RU003435"/>
    </source>
</evidence>
<dbReference type="NCBIfam" id="TIGR02290">
    <property type="entry name" value="M3_fam_3"/>
    <property type="match status" value="1"/>
</dbReference>
<dbReference type="EMBL" id="MKVH01000003">
    <property type="protein sequence ID" value="OJX60817.1"/>
    <property type="molecule type" value="Genomic_DNA"/>
</dbReference>
<dbReference type="PANTHER" id="PTHR11804">
    <property type="entry name" value="PROTEASE M3 THIMET OLIGOPEPTIDASE-RELATED"/>
    <property type="match status" value="1"/>
</dbReference>